<dbReference type="Proteomes" id="UP001301958">
    <property type="component" value="Unassembled WGS sequence"/>
</dbReference>
<name>A0AAN6YQ96_9PEZI</name>
<keyword evidence="3" id="KW-1185">Reference proteome</keyword>
<evidence type="ECO:0000313" key="2">
    <source>
        <dbReference type="EMBL" id="KAK4222675.1"/>
    </source>
</evidence>
<dbReference type="AlphaFoldDB" id="A0AAN6YQ96"/>
<feature type="non-terminal residue" evidence="2">
    <location>
        <position position="1"/>
    </location>
</feature>
<protein>
    <submittedName>
        <fullName evidence="2">Heterokaryon incompatibility protein-domain-containing protein</fullName>
    </submittedName>
</protein>
<gene>
    <name evidence="2" type="ORF">QBC38DRAFT_374586</name>
</gene>
<comment type="caution">
    <text evidence="2">The sequence shown here is derived from an EMBL/GenBank/DDBJ whole genome shotgun (WGS) entry which is preliminary data.</text>
</comment>
<feature type="domain" description="Heterokaryon incompatibility" evidence="1">
    <location>
        <begin position="54"/>
        <end position="155"/>
    </location>
</feature>
<sequence>SLAQSWLTECVESHPLCKTVHEEHTLPTRIIDVGSDNENIERRPVISNGITGKYITLSHCWGNFVPLTTEISTMQKRISGISYSTLPKTFQDAVTIARLLQIKYLWINSLCIVQDDPQDWELEASKMAGVYSGALLTIIAADTRDARDGFLGPRDDRAEIPIRITTDAP</sequence>
<evidence type="ECO:0000259" key="1">
    <source>
        <dbReference type="Pfam" id="PF06985"/>
    </source>
</evidence>
<accession>A0AAN6YQ96</accession>
<dbReference type="InterPro" id="IPR010730">
    <property type="entry name" value="HET"/>
</dbReference>
<reference evidence="2" key="1">
    <citation type="journal article" date="2023" name="Mol. Phylogenet. Evol.">
        <title>Genome-scale phylogeny and comparative genomics of the fungal order Sordariales.</title>
        <authorList>
            <person name="Hensen N."/>
            <person name="Bonometti L."/>
            <person name="Westerberg I."/>
            <person name="Brannstrom I.O."/>
            <person name="Guillou S."/>
            <person name="Cros-Aarteil S."/>
            <person name="Calhoun S."/>
            <person name="Haridas S."/>
            <person name="Kuo A."/>
            <person name="Mondo S."/>
            <person name="Pangilinan J."/>
            <person name="Riley R."/>
            <person name="LaButti K."/>
            <person name="Andreopoulos B."/>
            <person name="Lipzen A."/>
            <person name="Chen C."/>
            <person name="Yan M."/>
            <person name="Daum C."/>
            <person name="Ng V."/>
            <person name="Clum A."/>
            <person name="Steindorff A."/>
            <person name="Ohm R.A."/>
            <person name="Martin F."/>
            <person name="Silar P."/>
            <person name="Natvig D.O."/>
            <person name="Lalanne C."/>
            <person name="Gautier V."/>
            <person name="Ament-Velasquez S.L."/>
            <person name="Kruys A."/>
            <person name="Hutchinson M.I."/>
            <person name="Powell A.J."/>
            <person name="Barry K."/>
            <person name="Miller A.N."/>
            <person name="Grigoriev I.V."/>
            <person name="Debuchy R."/>
            <person name="Gladieux P."/>
            <person name="Hiltunen Thoren M."/>
            <person name="Johannesson H."/>
        </authorList>
    </citation>
    <scope>NUCLEOTIDE SEQUENCE</scope>
    <source>
        <strain evidence="2">CBS 990.96</strain>
    </source>
</reference>
<proteinExistence type="predicted"/>
<dbReference type="Pfam" id="PF06985">
    <property type="entry name" value="HET"/>
    <property type="match status" value="1"/>
</dbReference>
<evidence type="ECO:0000313" key="3">
    <source>
        <dbReference type="Proteomes" id="UP001301958"/>
    </source>
</evidence>
<reference evidence="2" key="2">
    <citation type="submission" date="2023-05" db="EMBL/GenBank/DDBJ databases">
        <authorList>
            <consortium name="Lawrence Berkeley National Laboratory"/>
            <person name="Steindorff A."/>
            <person name="Hensen N."/>
            <person name="Bonometti L."/>
            <person name="Westerberg I."/>
            <person name="Brannstrom I.O."/>
            <person name="Guillou S."/>
            <person name="Cros-Aarteil S."/>
            <person name="Calhoun S."/>
            <person name="Haridas S."/>
            <person name="Kuo A."/>
            <person name="Mondo S."/>
            <person name="Pangilinan J."/>
            <person name="Riley R."/>
            <person name="Labutti K."/>
            <person name="Andreopoulos B."/>
            <person name="Lipzen A."/>
            <person name="Chen C."/>
            <person name="Yanf M."/>
            <person name="Daum C."/>
            <person name="Ng V."/>
            <person name="Clum A."/>
            <person name="Ohm R."/>
            <person name="Martin F."/>
            <person name="Silar P."/>
            <person name="Natvig D."/>
            <person name="Lalanne C."/>
            <person name="Gautier V."/>
            <person name="Ament-Velasquez S.L."/>
            <person name="Kruys A."/>
            <person name="Hutchinson M.I."/>
            <person name="Powell A.J."/>
            <person name="Barry K."/>
            <person name="Miller A.N."/>
            <person name="Grigoriev I.V."/>
            <person name="Debuchy R."/>
            <person name="Gladieux P."/>
            <person name="Thoren M.H."/>
            <person name="Johannesson H."/>
        </authorList>
    </citation>
    <scope>NUCLEOTIDE SEQUENCE</scope>
    <source>
        <strain evidence="2">CBS 990.96</strain>
    </source>
</reference>
<dbReference type="EMBL" id="MU865459">
    <property type="protein sequence ID" value="KAK4222675.1"/>
    <property type="molecule type" value="Genomic_DNA"/>
</dbReference>
<dbReference type="PANTHER" id="PTHR33112:SF16">
    <property type="entry name" value="HETEROKARYON INCOMPATIBILITY DOMAIN-CONTAINING PROTEIN"/>
    <property type="match status" value="1"/>
</dbReference>
<organism evidence="2 3">
    <name type="scientific">Podospora fimiseda</name>
    <dbReference type="NCBI Taxonomy" id="252190"/>
    <lineage>
        <taxon>Eukaryota</taxon>
        <taxon>Fungi</taxon>
        <taxon>Dikarya</taxon>
        <taxon>Ascomycota</taxon>
        <taxon>Pezizomycotina</taxon>
        <taxon>Sordariomycetes</taxon>
        <taxon>Sordariomycetidae</taxon>
        <taxon>Sordariales</taxon>
        <taxon>Podosporaceae</taxon>
        <taxon>Podospora</taxon>
    </lineage>
</organism>
<dbReference type="PANTHER" id="PTHR33112">
    <property type="entry name" value="DOMAIN PROTEIN, PUTATIVE-RELATED"/>
    <property type="match status" value="1"/>
</dbReference>